<dbReference type="InterPro" id="IPR001434">
    <property type="entry name" value="OmcB-like_DUF11"/>
</dbReference>
<dbReference type="EMBL" id="SUME01000001">
    <property type="protein sequence ID" value="TJZ62809.1"/>
    <property type="molecule type" value="Genomic_DNA"/>
</dbReference>
<dbReference type="Pfam" id="PF17963">
    <property type="entry name" value="Big_9"/>
    <property type="match status" value="2"/>
</dbReference>
<evidence type="ECO:0000313" key="4">
    <source>
        <dbReference type="Proteomes" id="UP000306808"/>
    </source>
</evidence>
<proteinExistence type="predicted"/>
<reference evidence="3 4" key="1">
    <citation type="submission" date="2019-04" db="EMBL/GenBank/DDBJ databases">
        <title>Sphingobacterium olei sp. nov., isolated from oil-contaminated soil.</title>
        <authorList>
            <person name="Liu B."/>
        </authorList>
    </citation>
    <scope>NUCLEOTIDE SEQUENCE [LARGE SCALE GENOMIC DNA]</scope>
    <source>
        <strain evidence="3 4">HAL-9</strain>
    </source>
</reference>
<dbReference type="Pfam" id="PF24346">
    <property type="entry name" value="DUF7507"/>
    <property type="match status" value="2"/>
</dbReference>
<sequence>MHVIARLVFFVLLMVNCTTILADGSKELYPAGVRGNRAFLNCLPFGYTSFSNLGTHFAYVRIGETLAVASSAQNVGNGRIRVTSPFGNVTITDDTDIGRIRATGFYSQRAAELAGPGIGYTPFEISADEEGIWMVEFIPPIGEIASQNVSNPPQNPADGNWDQPDAGYLVAAWDISVRNTTNTEWVAGRVYTNVLNLYLNYESLNNEEGAFYGVNYVLTKDGYVYKVDGNGSHGIQFSYFVNNTGFLDLDGNPSYKSSNDGYNAYIHNPLFADVDNTYITHKMLYTMPDSHLPRMSTGMIPSGSTWLLNPIQVAEIKNISLIGSEGTPNYVNLKGSKIGFETNYAGRYKITIKSKDPSYTFEQRDILVQATVGNNQYIWDGKDGHGNLLPAGRDYPIEILIGLVEGEIHFPYFDMEINPKGIFVQRINPDGSVNGAAIMYWDDSAISPGVPSEQSDPLINLDGISSYENGHKWGSYQHSTITNQSVNNVNNDYGAASFGNNKGMDTWSYTVQVQESVVKATTVEIADLKIVSIEPDKTEIELDEIITYTVVVLNDGPSDASNSTFSFSLPEGFSINTVSHSSSCGTVHSLNTVVNSVDGTINLPNGCSLIFILKAKANDVPDATYGIVDALAGVVRPRDFTDPDATSNNTDATSPGTVFEECMGNCNNMMWNTDVFLLEPYHERGQLQLLKTVKHIDSDHSGFQEVDEELEYSFTIRNSGMVPVTDIFVQDPLLGNTSLVPPKTFLDEGEEVVFSARYKITGDDVTKRQVSNSALVKGKNPRKFDVTDISGTAFENIEHTVIDIDTKPVLQLRKSVVNQGTGEHNQFTLGDQIIYEFEVVHSGYLAVMDLRLRDQNLQETDVLIYPSLLKNENTTYTGTYIVKQSDIDRGYVENTATVFGVDEKYRFEISDVSGNGLEDDLPTITTVAKPPKAIADSIVFFQGSNAWINVLDNDEIGSSTIDIHSIRITGYPSFGDISVEGDVIRYLPHSNLVYGEDTFSYSVKDKSGLWSNEAMVTVFIQQTVPVAVDDQTKIGYNYRTTIKPYTNDYVEGSFLNSETVSILSYPKYGTITLVGNGDIIYVPNENFTGFDEWTYQIQDKNENWSNTAKIIVETTGFFLPNTITPNGDNKNDTFVVIGAYLFDRIELEIIDRFGKSVYNSSSYQNDWDASNLSDGTYFYIFKGHKINEKSVIRRGSVLMTRKINY</sequence>
<name>A0A4U0P660_9SPHI</name>
<dbReference type="InterPro" id="IPR047589">
    <property type="entry name" value="DUF11_rpt"/>
</dbReference>
<dbReference type="AlphaFoldDB" id="A0A4U0P660"/>
<dbReference type="InterPro" id="IPR055354">
    <property type="entry name" value="DUF7507"/>
</dbReference>
<evidence type="ECO:0000313" key="3">
    <source>
        <dbReference type="EMBL" id="TJZ62809.1"/>
    </source>
</evidence>
<feature type="domain" description="DUF11" evidence="1">
    <location>
        <begin position="531"/>
        <end position="653"/>
    </location>
</feature>
<dbReference type="OrthoDB" id="5726170at2"/>
<evidence type="ECO:0000259" key="1">
    <source>
        <dbReference type="Pfam" id="PF01345"/>
    </source>
</evidence>
<evidence type="ECO:0000259" key="2">
    <source>
        <dbReference type="Pfam" id="PF24346"/>
    </source>
</evidence>
<feature type="domain" description="DUF7507" evidence="2">
    <location>
        <begin position="693"/>
        <end position="788"/>
    </location>
</feature>
<dbReference type="Pfam" id="PF01345">
    <property type="entry name" value="DUF11"/>
    <property type="match status" value="1"/>
</dbReference>
<protein>
    <submittedName>
        <fullName evidence="3">T9SS type B sorting domain-containing protein</fullName>
    </submittedName>
</protein>
<feature type="domain" description="DUF7507" evidence="2">
    <location>
        <begin position="808"/>
        <end position="903"/>
    </location>
</feature>
<dbReference type="NCBIfam" id="TIGR01451">
    <property type="entry name" value="B_ant_repeat"/>
    <property type="match status" value="2"/>
</dbReference>
<keyword evidence="4" id="KW-1185">Reference proteome</keyword>
<organism evidence="3 4">
    <name type="scientific">Sphingobacterium olei</name>
    <dbReference type="NCBI Taxonomy" id="2571155"/>
    <lineage>
        <taxon>Bacteria</taxon>
        <taxon>Pseudomonadati</taxon>
        <taxon>Bacteroidota</taxon>
        <taxon>Sphingobacteriia</taxon>
        <taxon>Sphingobacteriales</taxon>
        <taxon>Sphingobacteriaceae</taxon>
        <taxon>Sphingobacterium</taxon>
    </lineage>
</organism>
<dbReference type="Gene3D" id="2.60.40.3440">
    <property type="match status" value="1"/>
</dbReference>
<dbReference type="Proteomes" id="UP000306808">
    <property type="component" value="Unassembled WGS sequence"/>
</dbReference>
<gene>
    <name evidence="3" type="ORF">FAZ15_00415</name>
</gene>
<dbReference type="NCBIfam" id="TIGR04131">
    <property type="entry name" value="Bac_Flav_CTERM"/>
    <property type="match status" value="1"/>
</dbReference>
<dbReference type="Pfam" id="PF13585">
    <property type="entry name" value="CHU_C"/>
    <property type="match status" value="1"/>
</dbReference>
<dbReference type="InterPro" id="IPR026341">
    <property type="entry name" value="T9SS_type_B"/>
</dbReference>
<comment type="caution">
    <text evidence="3">The sequence shown here is derived from an EMBL/GenBank/DDBJ whole genome shotgun (WGS) entry which is preliminary data.</text>
</comment>
<accession>A0A4U0P660</accession>